<dbReference type="PANTHER" id="PTHR42685:SF22">
    <property type="entry name" value="CONDITIONED MEDIUM FACTOR RECEPTOR 1"/>
    <property type="match status" value="1"/>
</dbReference>
<comment type="caution">
    <text evidence="2">The sequence shown here is derived from an EMBL/GenBank/DDBJ whole genome shotgun (WGS) entry which is preliminary data.</text>
</comment>
<evidence type="ECO:0000313" key="3">
    <source>
        <dbReference type="Proteomes" id="UP000635606"/>
    </source>
</evidence>
<dbReference type="GO" id="GO:0071949">
    <property type="term" value="F:FAD binding"/>
    <property type="evidence" value="ECO:0007669"/>
    <property type="project" value="InterPro"/>
</dbReference>
<dbReference type="InterPro" id="IPR050407">
    <property type="entry name" value="Geranylgeranyl_reductase"/>
</dbReference>
<keyword evidence="3" id="KW-1185">Reference proteome</keyword>
<protein>
    <submittedName>
        <fullName evidence="2">FAD-dependent oxidoreductase</fullName>
    </submittedName>
</protein>
<dbReference type="InterPro" id="IPR036188">
    <property type="entry name" value="FAD/NAD-bd_sf"/>
</dbReference>
<organism evidence="2 3">
    <name type="scientific">Virgisporangium ochraceum</name>
    <dbReference type="NCBI Taxonomy" id="65505"/>
    <lineage>
        <taxon>Bacteria</taxon>
        <taxon>Bacillati</taxon>
        <taxon>Actinomycetota</taxon>
        <taxon>Actinomycetes</taxon>
        <taxon>Micromonosporales</taxon>
        <taxon>Micromonosporaceae</taxon>
        <taxon>Virgisporangium</taxon>
    </lineage>
</organism>
<evidence type="ECO:0000259" key="1">
    <source>
        <dbReference type="Pfam" id="PF01494"/>
    </source>
</evidence>
<dbReference type="PANTHER" id="PTHR42685">
    <property type="entry name" value="GERANYLGERANYL DIPHOSPHATE REDUCTASE"/>
    <property type="match status" value="1"/>
</dbReference>
<dbReference type="Gene3D" id="3.50.50.60">
    <property type="entry name" value="FAD/NAD(P)-binding domain"/>
    <property type="match status" value="1"/>
</dbReference>
<dbReference type="SUPFAM" id="SSF51905">
    <property type="entry name" value="FAD/NAD(P)-binding domain"/>
    <property type="match status" value="1"/>
</dbReference>
<name>A0A8J3ZVT5_9ACTN</name>
<dbReference type="Proteomes" id="UP000635606">
    <property type="component" value="Unassembled WGS sequence"/>
</dbReference>
<accession>A0A8J3ZVT5</accession>
<sequence>MTTHDVVVVGARAAGSAVAGLLARLGHDVAVVDRADPRGDTVSTHHISRTGMVALHRWGLLDELRATGAPELRELTFHRPEGTVTRPLRPSQGIDHLLAPRRYVLDGLLAEAAVRSGARLRTGLTVAGVRRDGSGRVTGVHGPGVELSARFVVGADGLHSRIARSVGAAMVGRRPDGGQSRYAYYAGLSRSGIEFFLTDGALAGIFPTHDGEACVWICTPAGTGDRDLDALVRRFAPGLARRLRDGRRTSPVSGMMRSPNHLRAAWGAGWALIGDAGFHRDPISAHGISDAFRDADILAGHLDAVLRGRADERAALGAFQQYRDAAVADIFDVTCALGTFPPVTGLADLMRRLGRAVDTEAAALAAAGNPEAAAPAAGTEMENS</sequence>
<dbReference type="EMBL" id="BOPH01000083">
    <property type="protein sequence ID" value="GIJ70904.1"/>
    <property type="molecule type" value="Genomic_DNA"/>
</dbReference>
<evidence type="ECO:0000313" key="2">
    <source>
        <dbReference type="EMBL" id="GIJ70904.1"/>
    </source>
</evidence>
<dbReference type="InterPro" id="IPR002938">
    <property type="entry name" value="FAD-bd"/>
</dbReference>
<dbReference type="Pfam" id="PF01494">
    <property type="entry name" value="FAD_binding_3"/>
    <property type="match status" value="1"/>
</dbReference>
<proteinExistence type="predicted"/>
<dbReference type="PRINTS" id="PR00420">
    <property type="entry name" value="RNGMNOXGNASE"/>
</dbReference>
<gene>
    <name evidence="2" type="ORF">Voc01_058210</name>
</gene>
<reference evidence="2" key="1">
    <citation type="submission" date="2021-01" db="EMBL/GenBank/DDBJ databases">
        <title>Whole genome shotgun sequence of Virgisporangium ochraceum NBRC 16418.</title>
        <authorList>
            <person name="Komaki H."/>
            <person name="Tamura T."/>
        </authorList>
    </citation>
    <scope>NUCLEOTIDE SEQUENCE</scope>
    <source>
        <strain evidence="2">NBRC 16418</strain>
    </source>
</reference>
<dbReference type="RefSeq" id="WP_203930796.1">
    <property type="nucleotide sequence ID" value="NZ_BOPH01000083.1"/>
</dbReference>
<feature type="domain" description="FAD-binding" evidence="1">
    <location>
        <begin position="5"/>
        <end position="330"/>
    </location>
</feature>
<dbReference type="AlphaFoldDB" id="A0A8J3ZVT5"/>